<dbReference type="EMBL" id="GGEC01009137">
    <property type="protein sequence ID" value="MBW89620.1"/>
    <property type="molecule type" value="Transcribed_RNA"/>
</dbReference>
<evidence type="ECO:0000313" key="1">
    <source>
        <dbReference type="EMBL" id="MBW89620.1"/>
    </source>
</evidence>
<accession>A0A2P2J834</accession>
<organism evidence="1">
    <name type="scientific">Rhizophora mucronata</name>
    <name type="common">Asiatic mangrove</name>
    <dbReference type="NCBI Taxonomy" id="61149"/>
    <lineage>
        <taxon>Eukaryota</taxon>
        <taxon>Viridiplantae</taxon>
        <taxon>Streptophyta</taxon>
        <taxon>Embryophyta</taxon>
        <taxon>Tracheophyta</taxon>
        <taxon>Spermatophyta</taxon>
        <taxon>Magnoliopsida</taxon>
        <taxon>eudicotyledons</taxon>
        <taxon>Gunneridae</taxon>
        <taxon>Pentapetalae</taxon>
        <taxon>rosids</taxon>
        <taxon>fabids</taxon>
        <taxon>Malpighiales</taxon>
        <taxon>Rhizophoraceae</taxon>
        <taxon>Rhizophora</taxon>
    </lineage>
</organism>
<dbReference type="AlphaFoldDB" id="A0A2P2J834"/>
<protein>
    <submittedName>
        <fullName evidence="1">Uncharacterized protein</fullName>
    </submittedName>
</protein>
<name>A0A2P2J834_RHIMU</name>
<reference evidence="1" key="1">
    <citation type="submission" date="2018-02" db="EMBL/GenBank/DDBJ databases">
        <title>Rhizophora mucronata_Transcriptome.</title>
        <authorList>
            <person name="Meera S.P."/>
            <person name="Sreeshan A."/>
            <person name="Augustine A."/>
        </authorList>
    </citation>
    <scope>NUCLEOTIDE SEQUENCE</scope>
    <source>
        <tissue evidence="1">Leaf</tissue>
    </source>
</reference>
<proteinExistence type="predicted"/>
<sequence>MMASLIHKFPAQDPLSMNFSCASPLIFLTPDIRKAPLIFLC</sequence>